<keyword evidence="1" id="KW-0812">Transmembrane</keyword>
<keyword evidence="1" id="KW-1133">Transmembrane helix</keyword>
<proteinExistence type="predicted"/>
<evidence type="ECO:0000313" key="2">
    <source>
        <dbReference type="EMBL" id="ADG91931.1"/>
    </source>
</evidence>
<feature type="transmembrane region" description="Helical" evidence="1">
    <location>
        <begin position="50"/>
        <end position="72"/>
    </location>
</feature>
<reference evidence="2 3" key="1">
    <citation type="journal article" date="2010" name="Stand. Genomic Sci.">
        <title>Complete genome sequence of Arcobacter nitrofigilis type strain (CI).</title>
        <authorList>
            <person name="Pati A."/>
            <person name="Gronow S."/>
            <person name="Lapidus A."/>
            <person name="Copeland A."/>
            <person name="Glavina Del Rio T."/>
            <person name="Nolan M."/>
            <person name="Lucas S."/>
            <person name="Tice H."/>
            <person name="Cheng J.F."/>
            <person name="Han C."/>
            <person name="Chertkov O."/>
            <person name="Bruce D."/>
            <person name="Tapia R."/>
            <person name="Goodwin L."/>
            <person name="Pitluck S."/>
            <person name="Liolios K."/>
            <person name="Ivanova N."/>
            <person name="Mavromatis K."/>
            <person name="Chen A."/>
            <person name="Palaniappan K."/>
            <person name="Land M."/>
            <person name="Hauser L."/>
            <person name="Chang Y.J."/>
            <person name="Jeffries C.D."/>
            <person name="Detter J.C."/>
            <person name="Rohde M."/>
            <person name="Goker M."/>
            <person name="Bristow J."/>
            <person name="Eisen J.A."/>
            <person name="Markowitz V."/>
            <person name="Hugenholtz P."/>
            <person name="Klenk H.P."/>
            <person name="Kyrpides N.C."/>
        </authorList>
    </citation>
    <scope>NUCLEOTIDE SEQUENCE [LARGE SCALE GENOMIC DNA]</scope>
    <source>
        <strain evidence="3">ATCC 33309 / DSM 7299 / CCUG 15893 / LMG 7604 / NCTC 12251 / CI</strain>
    </source>
</reference>
<dbReference type="HOGENOM" id="CLU_137803_0_0_7"/>
<evidence type="ECO:0000256" key="1">
    <source>
        <dbReference type="SAM" id="Phobius"/>
    </source>
</evidence>
<name>D5V4W9_ARCNC</name>
<protein>
    <submittedName>
        <fullName evidence="2">Uncharacterized protein</fullName>
    </submittedName>
</protein>
<sequence>MLDKILNFCFSVSKQPVLLKDLLVANVQHNEKMHVDAAKLGFRLSIGKAYIVYILIVCIPVIPLSLLAHTIFEKIDAHASIVVSIIFTAIIFIWFNFFRIWIKDKMANRVIRKAWMIHFPYFPYDEYRYKIEEIFHKAMKNEIPRKDLERYILDNLVQN</sequence>
<dbReference type="RefSeq" id="WP_013134076.1">
    <property type="nucleotide sequence ID" value="NC_014166.1"/>
</dbReference>
<dbReference type="KEGG" id="ant:Arnit_0265"/>
<keyword evidence="3" id="KW-1185">Reference proteome</keyword>
<evidence type="ECO:0000313" key="3">
    <source>
        <dbReference type="Proteomes" id="UP000000939"/>
    </source>
</evidence>
<keyword evidence="1" id="KW-0472">Membrane</keyword>
<dbReference type="AlphaFoldDB" id="D5V4W9"/>
<dbReference type="eggNOG" id="ENOG50318BT">
    <property type="taxonomic scope" value="Bacteria"/>
</dbReference>
<dbReference type="EMBL" id="CP001999">
    <property type="protein sequence ID" value="ADG91931.1"/>
    <property type="molecule type" value="Genomic_DNA"/>
</dbReference>
<organism evidence="2 3">
    <name type="scientific">Arcobacter nitrofigilis (strain ATCC 33309 / DSM 7299 / CCUG 15893 / LMG 7604 / NCTC 12251 / CI)</name>
    <name type="common">Campylobacter nitrofigilis</name>
    <dbReference type="NCBI Taxonomy" id="572480"/>
    <lineage>
        <taxon>Bacteria</taxon>
        <taxon>Pseudomonadati</taxon>
        <taxon>Campylobacterota</taxon>
        <taxon>Epsilonproteobacteria</taxon>
        <taxon>Campylobacterales</taxon>
        <taxon>Arcobacteraceae</taxon>
        <taxon>Arcobacter</taxon>
    </lineage>
</organism>
<feature type="transmembrane region" description="Helical" evidence="1">
    <location>
        <begin position="78"/>
        <end position="102"/>
    </location>
</feature>
<accession>D5V4W9</accession>
<dbReference type="STRING" id="572480.Arnit_0265"/>
<gene>
    <name evidence="2" type="ordered locus">Arnit_0265</name>
</gene>
<dbReference type="Proteomes" id="UP000000939">
    <property type="component" value="Chromosome"/>
</dbReference>